<dbReference type="Gene3D" id="3.30.1150.10">
    <property type="match status" value="1"/>
</dbReference>
<dbReference type="InterPro" id="IPR006260">
    <property type="entry name" value="TonB/TolA_C"/>
</dbReference>
<gene>
    <name evidence="8" type="ORF">H0E84_17785</name>
</gene>
<evidence type="ECO:0000313" key="8">
    <source>
        <dbReference type="EMBL" id="NZA28229.1"/>
    </source>
</evidence>
<keyword evidence="4 6" id="KW-0472">Membrane</keyword>
<keyword evidence="3 6" id="KW-1133">Transmembrane helix</keyword>
<dbReference type="PANTHER" id="PTHR34978">
    <property type="entry name" value="POSSIBLE SENSOR-TRANSDUCER PROTEIN BLAR"/>
    <property type="match status" value="1"/>
</dbReference>
<dbReference type="InterPro" id="IPR052173">
    <property type="entry name" value="Beta-lactam_resp_regulator"/>
</dbReference>
<evidence type="ECO:0000256" key="2">
    <source>
        <dbReference type="ARBA" id="ARBA00022692"/>
    </source>
</evidence>
<dbReference type="InterPro" id="IPR037682">
    <property type="entry name" value="TonB_C"/>
</dbReference>
<dbReference type="SUPFAM" id="SSF74653">
    <property type="entry name" value="TolA/TonB C-terminal domain"/>
    <property type="match status" value="1"/>
</dbReference>
<evidence type="ECO:0000256" key="3">
    <source>
        <dbReference type="ARBA" id="ARBA00022989"/>
    </source>
</evidence>
<dbReference type="InterPro" id="IPR008756">
    <property type="entry name" value="Peptidase_M56"/>
</dbReference>
<name>A0A853JI18_9GAMM</name>
<comment type="caution">
    <text evidence="8">The sequence shown here is derived from an EMBL/GenBank/DDBJ whole genome shotgun (WGS) entry which is preliminary data.</text>
</comment>
<feature type="transmembrane region" description="Helical" evidence="6">
    <location>
        <begin position="93"/>
        <end position="112"/>
    </location>
</feature>
<feature type="domain" description="TonB C-terminal" evidence="7">
    <location>
        <begin position="341"/>
        <end position="437"/>
    </location>
</feature>
<feature type="transmembrane region" description="Helical" evidence="6">
    <location>
        <begin position="279"/>
        <end position="298"/>
    </location>
</feature>
<dbReference type="Proteomes" id="UP000578091">
    <property type="component" value="Unassembled WGS sequence"/>
</dbReference>
<evidence type="ECO:0000256" key="6">
    <source>
        <dbReference type="SAM" id="Phobius"/>
    </source>
</evidence>
<evidence type="ECO:0000313" key="9">
    <source>
        <dbReference type="Proteomes" id="UP000578091"/>
    </source>
</evidence>
<keyword evidence="9" id="KW-1185">Reference proteome</keyword>
<reference evidence="8 9" key="1">
    <citation type="submission" date="2020-07" db="EMBL/GenBank/DDBJ databases">
        <title>Luteimonas sp. SJ-92.</title>
        <authorList>
            <person name="Huang X.-X."/>
            <person name="Xu L."/>
            <person name="Sun J.-Q."/>
        </authorList>
    </citation>
    <scope>NUCLEOTIDE SEQUENCE [LARGE SCALE GENOMIC DNA]</scope>
    <source>
        <strain evidence="8 9">SJ-92</strain>
    </source>
</reference>
<dbReference type="PANTHER" id="PTHR34978:SF3">
    <property type="entry name" value="SLR0241 PROTEIN"/>
    <property type="match status" value="1"/>
</dbReference>
<sequence length="456" mass="46999">MDTEFLLRWLAESTAATAVAACLVLMLRRPLRRAFGAGAAYLAWALVPAALLAASLPRPAVDSPLLQALPLHPGVLVGGAMPLDGQGAGVSDAASAAALLSAWAVGAVLLGLRLVARQRRFNAALGALRRRPDGAWESSGGQGPAVVGVWRPRIVVPPDFDARYPKRQAALILEHERVHARRGDVPASLAATVLRCLYWFNPLLHAAAARFRLDQELACDAAVLARHPGAGRSYGYAMLNTQLAVPGLPAGCHWQSSQSLKERITMLGNPQPGVIRRHLGSSMLCVLLAGSAYAVWAVRPALATASPAAPASSLQAGPAAAGAERAPAAARPAGAGIADAGAGDGGPDSVTPPPRYPAAAVAAKQSGRVVLRLLVGVDGSVKDVVVEASEPAGVFDAATIDAARQWKIAPRMQEGEAIEGWVRVPVTFEIPPEEPAGNAVDGVAPARAADRHGAAG</sequence>
<comment type="subcellular location">
    <subcellularLocation>
        <location evidence="1">Membrane</location>
        <topology evidence="1">Single-pass membrane protein</topology>
    </subcellularLocation>
</comment>
<accession>A0A853JI18</accession>
<dbReference type="GO" id="GO:0016020">
    <property type="term" value="C:membrane"/>
    <property type="evidence" value="ECO:0007669"/>
    <property type="project" value="UniProtKB-SubCell"/>
</dbReference>
<dbReference type="Pfam" id="PF03544">
    <property type="entry name" value="TonB_C"/>
    <property type="match status" value="1"/>
</dbReference>
<protein>
    <submittedName>
        <fullName evidence="8">TonB family protein</fullName>
    </submittedName>
</protein>
<dbReference type="EMBL" id="JACCKA010000091">
    <property type="protein sequence ID" value="NZA28229.1"/>
    <property type="molecule type" value="Genomic_DNA"/>
</dbReference>
<dbReference type="Pfam" id="PF05569">
    <property type="entry name" value="Peptidase_M56"/>
    <property type="match status" value="1"/>
</dbReference>
<dbReference type="GO" id="GO:0055085">
    <property type="term" value="P:transmembrane transport"/>
    <property type="evidence" value="ECO:0007669"/>
    <property type="project" value="InterPro"/>
</dbReference>
<feature type="transmembrane region" description="Helical" evidence="6">
    <location>
        <begin position="6"/>
        <end position="27"/>
    </location>
</feature>
<dbReference type="PROSITE" id="PS52015">
    <property type="entry name" value="TONB_CTD"/>
    <property type="match status" value="1"/>
</dbReference>
<feature type="compositionally biased region" description="Low complexity" evidence="5">
    <location>
        <begin position="323"/>
        <end position="341"/>
    </location>
</feature>
<dbReference type="CDD" id="cd07341">
    <property type="entry name" value="M56_BlaR1_MecR1_like"/>
    <property type="match status" value="1"/>
</dbReference>
<dbReference type="AlphaFoldDB" id="A0A853JI18"/>
<dbReference type="RefSeq" id="WP_180679989.1">
    <property type="nucleotide sequence ID" value="NZ_JACCKA010000091.1"/>
</dbReference>
<keyword evidence="2 6" id="KW-0812">Transmembrane</keyword>
<dbReference type="NCBIfam" id="TIGR01352">
    <property type="entry name" value="tonB_Cterm"/>
    <property type="match status" value="1"/>
</dbReference>
<evidence type="ECO:0000256" key="1">
    <source>
        <dbReference type="ARBA" id="ARBA00004167"/>
    </source>
</evidence>
<organism evidence="8 9">
    <name type="scientific">Luteimonas salinisoli</name>
    <dbReference type="NCBI Taxonomy" id="2752307"/>
    <lineage>
        <taxon>Bacteria</taxon>
        <taxon>Pseudomonadati</taxon>
        <taxon>Pseudomonadota</taxon>
        <taxon>Gammaproteobacteria</taxon>
        <taxon>Lysobacterales</taxon>
        <taxon>Lysobacteraceae</taxon>
        <taxon>Luteimonas</taxon>
    </lineage>
</organism>
<evidence type="ECO:0000256" key="4">
    <source>
        <dbReference type="ARBA" id="ARBA00023136"/>
    </source>
</evidence>
<evidence type="ECO:0000259" key="7">
    <source>
        <dbReference type="PROSITE" id="PS52015"/>
    </source>
</evidence>
<proteinExistence type="predicted"/>
<feature type="transmembrane region" description="Helical" evidence="6">
    <location>
        <begin position="34"/>
        <end position="56"/>
    </location>
</feature>
<feature type="region of interest" description="Disordered" evidence="5">
    <location>
        <begin position="323"/>
        <end position="358"/>
    </location>
</feature>
<evidence type="ECO:0000256" key="5">
    <source>
        <dbReference type="SAM" id="MobiDB-lite"/>
    </source>
</evidence>